<organism evidence="2 3">
    <name type="scientific">Hyalangium minutum</name>
    <dbReference type="NCBI Taxonomy" id="394096"/>
    <lineage>
        <taxon>Bacteria</taxon>
        <taxon>Pseudomonadati</taxon>
        <taxon>Myxococcota</taxon>
        <taxon>Myxococcia</taxon>
        <taxon>Myxococcales</taxon>
        <taxon>Cystobacterineae</taxon>
        <taxon>Archangiaceae</taxon>
        <taxon>Hyalangium</taxon>
    </lineage>
</organism>
<proteinExistence type="predicted"/>
<name>A0A085WIX2_9BACT</name>
<feature type="region of interest" description="Disordered" evidence="1">
    <location>
        <begin position="120"/>
        <end position="142"/>
    </location>
</feature>
<dbReference type="RefSeq" id="WP_044190419.1">
    <property type="nucleotide sequence ID" value="NZ_JMCB01000007.1"/>
</dbReference>
<keyword evidence="3" id="KW-1185">Reference proteome</keyword>
<dbReference type="STRING" id="394096.DB31_8118"/>
<evidence type="ECO:0000313" key="2">
    <source>
        <dbReference type="EMBL" id="KFE67635.1"/>
    </source>
</evidence>
<reference evidence="2 3" key="1">
    <citation type="submission" date="2014-04" db="EMBL/GenBank/DDBJ databases">
        <title>Genome assembly of Hyalangium minutum DSM 14724.</title>
        <authorList>
            <person name="Sharma G."/>
            <person name="Subramanian S."/>
        </authorList>
    </citation>
    <scope>NUCLEOTIDE SEQUENCE [LARGE SCALE GENOMIC DNA]</scope>
    <source>
        <strain evidence="2 3">DSM 14724</strain>
    </source>
</reference>
<dbReference type="Proteomes" id="UP000028725">
    <property type="component" value="Unassembled WGS sequence"/>
</dbReference>
<evidence type="ECO:0000313" key="3">
    <source>
        <dbReference type="Proteomes" id="UP000028725"/>
    </source>
</evidence>
<gene>
    <name evidence="2" type="ORF">DB31_8118</name>
</gene>
<protein>
    <submittedName>
        <fullName evidence="2">Uncharacterized protein</fullName>
    </submittedName>
</protein>
<accession>A0A085WIX2</accession>
<feature type="region of interest" description="Disordered" evidence="1">
    <location>
        <begin position="236"/>
        <end position="294"/>
    </location>
</feature>
<feature type="compositionally biased region" description="Low complexity" evidence="1">
    <location>
        <begin position="264"/>
        <end position="275"/>
    </location>
</feature>
<dbReference type="OrthoDB" id="5525541at2"/>
<feature type="region of interest" description="Disordered" evidence="1">
    <location>
        <begin position="167"/>
        <end position="199"/>
    </location>
</feature>
<dbReference type="EMBL" id="JMCB01000007">
    <property type="protein sequence ID" value="KFE67635.1"/>
    <property type="molecule type" value="Genomic_DNA"/>
</dbReference>
<dbReference type="AlphaFoldDB" id="A0A085WIX2"/>
<evidence type="ECO:0000256" key="1">
    <source>
        <dbReference type="SAM" id="MobiDB-lite"/>
    </source>
</evidence>
<comment type="caution">
    <text evidence="2">The sequence shown here is derived from an EMBL/GenBank/DDBJ whole genome shotgun (WGS) entry which is preliminary data.</text>
</comment>
<sequence>MSSIRRILSGISTATTWAARLEVTAPIRHQPTAPVEPVARRGFSDQSDFQSSQEAGHSLLEAHAPSLAGRARKSSDPMSTYTGHSDFQARLPRYQHLLGTNVPPPPARYWEAWRARTGGAASPQASQARQEEMSGNRPGVSATADLEKSFELAGEDDSVLLYAPSEGESGRSVVQHADGSVTDPENPEQRFPDAQAWESEHPELKRAMTLSRDDLELVLAMPEGEARNEVLSELANPEPFEGSDSGGAGIDAFMPSLDDLPMGQDSAQEASAASDGFMPSLDDLPGGVKPAPQEFVDSEAPLSSTGELTEGQSPLEVAGQVARQGTSELQAQVATALYEKSLAPEVSDATGLKRGAALAASGSPQAAQALLQRIGEGNLADFVRSVMQA</sequence>